<dbReference type="AlphaFoldDB" id="A0A1I2H551"/>
<evidence type="ECO:0000256" key="2">
    <source>
        <dbReference type="SAM" id="SignalP"/>
    </source>
</evidence>
<feature type="chain" id="PRO_5011600768" evidence="2">
    <location>
        <begin position="28"/>
        <end position="141"/>
    </location>
</feature>
<sequence length="141" mass="16024">MPHRVFARAAATAAALLSLAAIGSAHAGPQPTVVIQAGAPPYGVPVVVAPPHYRAPPPPRHEAVPRPRRGLVWEGGHWEWRGHRYAWVPGRWLQARHGYAYRQPHWQQRGDRWVMQRGGWDRDGDGVPDRHDRRPNDPRRY</sequence>
<dbReference type="InterPro" id="IPR024447">
    <property type="entry name" value="YXWGXW_rpt"/>
</dbReference>
<dbReference type="Pfam" id="PF12779">
    <property type="entry name" value="WXXGXW"/>
    <property type="match status" value="2"/>
</dbReference>
<dbReference type="OrthoDB" id="121499at2"/>
<feature type="signal peptide" evidence="2">
    <location>
        <begin position="1"/>
        <end position="27"/>
    </location>
</feature>
<organism evidence="3 4">
    <name type="scientific">Paracidovorax wautersii</name>
    <dbReference type="NCBI Taxonomy" id="1177982"/>
    <lineage>
        <taxon>Bacteria</taxon>
        <taxon>Pseudomonadati</taxon>
        <taxon>Pseudomonadota</taxon>
        <taxon>Betaproteobacteria</taxon>
        <taxon>Burkholderiales</taxon>
        <taxon>Comamonadaceae</taxon>
        <taxon>Paracidovorax</taxon>
    </lineage>
</organism>
<gene>
    <name evidence="3" type="ORF">SAMN04489711_1196</name>
</gene>
<evidence type="ECO:0000313" key="3">
    <source>
        <dbReference type="EMBL" id="SFF24107.1"/>
    </source>
</evidence>
<reference evidence="4" key="1">
    <citation type="submission" date="2016-10" db="EMBL/GenBank/DDBJ databases">
        <authorList>
            <person name="Varghese N."/>
            <person name="Submissions S."/>
        </authorList>
    </citation>
    <scope>NUCLEOTIDE SEQUENCE [LARGE SCALE GENOMIC DNA]</scope>
    <source>
        <strain evidence="4">DSM 27981</strain>
    </source>
</reference>
<accession>A0A1I2H551</accession>
<evidence type="ECO:0000256" key="1">
    <source>
        <dbReference type="SAM" id="MobiDB-lite"/>
    </source>
</evidence>
<proteinExistence type="predicted"/>
<feature type="region of interest" description="Disordered" evidence="1">
    <location>
        <begin position="117"/>
        <end position="141"/>
    </location>
</feature>
<dbReference type="Proteomes" id="UP000199119">
    <property type="component" value="Unassembled WGS sequence"/>
</dbReference>
<keyword evidence="2" id="KW-0732">Signal</keyword>
<dbReference type="RefSeq" id="WP_092941501.1">
    <property type="nucleotide sequence ID" value="NZ_FONX01000019.1"/>
</dbReference>
<evidence type="ECO:0000313" key="4">
    <source>
        <dbReference type="Proteomes" id="UP000199119"/>
    </source>
</evidence>
<dbReference type="EMBL" id="FONX01000019">
    <property type="protein sequence ID" value="SFF24107.1"/>
    <property type="molecule type" value="Genomic_DNA"/>
</dbReference>
<dbReference type="STRING" id="1177982.SAMN04489711_1196"/>
<keyword evidence="4" id="KW-1185">Reference proteome</keyword>
<name>A0A1I2H551_9BURK</name>
<protein>
    <submittedName>
        <fullName evidence="3">YXWGXW repeat-containing protein</fullName>
    </submittedName>
</protein>